<dbReference type="AlphaFoldDB" id="A0A066RSG6"/>
<dbReference type="GO" id="GO:0043957">
    <property type="term" value="F:acryloyl-CoA reductase (NADPH) activity"/>
    <property type="evidence" value="ECO:0007669"/>
    <property type="project" value="TreeGrafter"/>
</dbReference>
<dbReference type="NCBIfam" id="TIGR02823">
    <property type="entry name" value="oxido_YhdH"/>
    <property type="match status" value="1"/>
</dbReference>
<dbReference type="OrthoDB" id="9782155at2"/>
<evidence type="ECO:0000313" key="2">
    <source>
        <dbReference type="EMBL" id="KDM92051.1"/>
    </source>
</evidence>
<dbReference type="InterPro" id="IPR013154">
    <property type="entry name" value="ADH-like_N"/>
</dbReference>
<organism evidence="2 3">
    <name type="scientific">Photobacterium galatheae</name>
    <dbReference type="NCBI Taxonomy" id="1654360"/>
    <lineage>
        <taxon>Bacteria</taxon>
        <taxon>Pseudomonadati</taxon>
        <taxon>Pseudomonadota</taxon>
        <taxon>Gammaproteobacteria</taxon>
        <taxon>Vibrionales</taxon>
        <taxon>Vibrionaceae</taxon>
        <taxon>Photobacterium</taxon>
    </lineage>
</organism>
<dbReference type="InterPro" id="IPR013149">
    <property type="entry name" value="ADH-like_C"/>
</dbReference>
<sequence length="327" mass="34736">MFKALILNQQDNKTLAQVGDVDNNQLPDGDVTVAVEFSSLNYKDGLAITGAGKIIRQFPMVPGIDFSGTVQTSTDSRYQPGDKVVLTGWGVGENHWGGMAELARVKADWLVPLPANLTCEQTMVIGTAGLTAMLCVQALEDAGLTPDSGEILVTGASGGVGSVAVTLLAKLGYRVAAVTGRASQNGELLKQLGATTIVERSELEEAAKPLEKQRWAGAIDTVGSKMLAKVLSQLDYNGVVAACGLAGGFDLPTTVMPFILRNVRLQGVDSVYCPYEKRQQAWQRLSELLPASFYQQAGQTVTLEQVPELAQAIIQGQVTGRTLVKLS</sequence>
<dbReference type="InterPro" id="IPR011032">
    <property type="entry name" value="GroES-like_sf"/>
</dbReference>
<dbReference type="PANTHER" id="PTHR43677:SF1">
    <property type="entry name" value="ACRYLYL-COA REDUCTASE ACUI-RELATED"/>
    <property type="match status" value="1"/>
</dbReference>
<dbReference type="InterPro" id="IPR020843">
    <property type="entry name" value="ER"/>
</dbReference>
<evidence type="ECO:0000259" key="1">
    <source>
        <dbReference type="SMART" id="SM00829"/>
    </source>
</evidence>
<dbReference type="Gene3D" id="3.90.180.10">
    <property type="entry name" value="Medium-chain alcohol dehydrogenases, catalytic domain"/>
    <property type="match status" value="1"/>
</dbReference>
<dbReference type="InterPro" id="IPR036291">
    <property type="entry name" value="NAD(P)-bd_dom_sf"/>
</dbReference>
<proteinExistence type="predicted"/>
<name>A0A066RSG6_9GAMM</name>
<dbReference type="InterPro" id="IPR051397">
    <property type="entry name" value="Zn-ADH-like_protein"/>
</dbReference>
<dbReference type="CDD" id="cd08288">
    <property type="entry name" value="MDR_yhdh"/>
    <property type="match status" value="1"/>
</dbReference>
<evidence type="ECO:0000313" key="3">
    <source>
        <dbReference type="Proteomes" id="UP000027192"/>
    </source>
</evidence>
<dbReference type="SUPFAM" id="SSF50129">
    <property type="entry name" value="GroES-like"/>
    <property type="match status" value="1"/>
</dbReference>
<dbReference type="Pfam" id="PF08240">
    <property type="entry name" value="ADH_N"/>
    <property type="match status" value="1"/>
</dbReference>
<protein>
    <submittedName>
        <fullName evidence="2">Quinone oxidoreductase</fullName>
    </submittedName>
</protein>
<reference evidence="2 3" key="1">
    <citation type="submission" date="2014-04" db="EMBL/GenBank/DDBJ databases">
        <title>Draft genome sequence of Photobacterium halotolerans S2753: a solonamide, ngercheumicin and holomycin producer.</title>
        <authorList>
            <person name="Machado H.R."/>
            <person name="Gram L."/>
        </authorList>
    </citation>
    <scope>NUCLEOTIDE SEQUENCE [LARGE SCALE GENOMIC DNA]</scope>
    <source>
        <strain evidence="2 3">S2753</strain>
    </source>
</reference>
<dbReference type="EMBL" id="JMIB01000015">
    <property type="protein sequence ID" value="KDM92051.1"/>
    <property type="molecule type" value="Genomic_DNA"/>
</dbReference>
<dbReference type="SMART" id="SM00829">
    <property type="entry name" value="PKS_ER"/>
    <property type="match status" value="1"/>
</dbReference>
<dbReference type="SUPFAM" id="SSF51735">
    <property type="entry name" value="NAD(P)-binding Rossmann-fold domains"/>
    <property type="match status" value="1"/>
</dbReference>
<feature type="domain" description="Enoyl reductase (ER)" evidence="1">
    <location>
        <begin position="19"/>
        <end position="324"/>
    </location>
</feature>
<accession>A0A066RSG6</accession>
<dbReference type="STRING" id="1654360.EA58_08540"/>
<dbReference type="Gene3D" id="3.40.50.720">
    <property type="entry name" value="NAD(P)-binding Rossmann-like Domain"/>
    <property type="match status" value="1"/>
</dbReference>
<dbReference type="RefSeq" id="WP_036751273.1">
    <property type="nucleotide sequence ID" value="NZ_JAGSGC010000017.1"/>
</dbReference>
<dbReference type="Pfam" id="PF00107">
    <property type="entry name" value="ADH_zinc_N"/>
    <property type="match status" value="1"/>
</dbReference>
<gene>
    <name evidence="2" type="ORF">EA58_08540</name>
</gene>
<dbReference type="Proteomes" id="UP000027192">
    <property type="component" value="Unassembled WGS sequence"/>
</dbReference>
<comment type="caution">
    <text evidence="2">The sequence shown here is derived from an EMBL/GenBank/DDBJ whole genome shotgun (WGS) entry which is preliminary data.</text>
</comment>
<dbReference type="PANTHER" id="PTHR43677">
    <property type="entry name" value="SHORT-CHAIN DEHYDROGENASE/REDUCTASE"/>
    <property type="match status" value="1"/>
</dbReference>
<keyword evidence="3" id="KW-1185">Reference proteome</keyword>
<dbReference type="InterPro" id="IPR014188">
    <property type="entry name" value="Acrylyl-CoA_reductase_AcuI"/>
</dbReference>